<comment type="caution">
    <text evidence="16">The sequence shown here is derived from an EMBL/GenBank/DDBJ whole genome shotgun (WGS) entry which is preliminary data.</text>
</comment>
<dbReference type="CDD" id="cd05636">
    <property type="entry name" value="LbH_G1P_TT_C_like"/>
    <property type="match status" value="1"/>
</dbReference>
<keyword evidence="11" id="KW-0012">Acyltransferase</keyword>
<evidence type="ECO:0000259" key="14">
    <source>
        <dbReference type="Pfam" id="PF00483"/>
    </source>
</evidence>
<comment type="pathway">
    <text evidence="1">Nucleotide-sugar biosynthesis; UDP-N-acetyl-alpha-D-glucosamine biosynthesis; N-acetyl-alpha-D-glucosamine 1-phosphate from alpha-D-glucosamine 6-phosphate (route II): step 2/2.</text>
</comment>
<dbReference type="Proteomes" id="UP001068021">
    <property type="component" value="Unassembled WGS sequence"/>
</dbReference>
<protein>
    <recommendedName>
        <fullName evidence="7">Bifunctional protein GlmU</fullName>
        <ecNumber evidence="5">2.3.1.157</ecNumber>
        <ecNumber evidence="6">2.7.7.23</ecNumber>
    </recommendedName>
</protein>
<dbReference type="RefSeq" id="WP_048080274.1">
    <property type="nucleotide sequence ID" value="NZ_JAPVER010000018.1"/>
</dbReference>
<gene>
    <name evidence="17" type="ORF">O3H35_08765</name>
    <name evidence="16" type="ORF">O3H54_03645</name>
</gene>
<dbReference type="Gene3D" id="2.160.10.10">
    <property type="entry name" value="Hexapeptide repeat proteins"/>
    <property type="match status" value="1"/>
</dbReference>
<dbReference type="EMBL" id="JAPVES010000030">
    <property type="protein sequence ID" value="MCZ3372725.1"/>
    <property type="molecule type" value="Genomic_DNA"/>
</dbReference>
<comment type="catalytic activity">
    <reaction evidence="12">
        <text>alpha-D-glucosamine 1-phosphate + acetyl-CoA = N-acetyl-alpha-D-glucosamine 1-phosphate + CoA + H(+)</text>
        <dbReference type="Rhea" id="RHEA:13725"/>
        <dbReference type="ChEBI" id="CHEBI:15378"/>
        <dbReference type="ChEBI" id="CHEBI:57287"/>
        <dbReference type="ChEBI" id="CHEBI:57288"/>
        <dbReference type="ChEBI" id="CHEBI:57776"/>
        <dbReference type="ChEBI" id="CHEBI:58516"/>
        <dbReference type="EC" id="2.3.1.157"/>
    </reaction>
</comment>
<dbReference type="EMBL" id="JAPVER010000018">
    <property type="protein sequence ID" value="MCZ3364970.1"/>
    <property type="molecule type" value="Genomic_DNA"/>
</dbReference>
<dbReference type="GO" id="GO:0003977">
    <property type="term" value="F:UDP-N-acetylglucosamine diphosphorylase activity"/>
    <property type="evidence" value="ECO:0007669"/>
    <property type="project" value="UniProtKB-EC"/>
</dbReference>
<accession>A0A9E4ZZ14</accession>
<evidence type="ECO:0000256" key="1">
    <source>
        <dbReference type="ARBA" id="ARBA00005166"/>
    </source>
</evidence>
<dbReference type="GO" id="GO:0019134">
    <property type="term" value="F:glucosamine-1-phosphate N-acetyltransferase activity"/>
    <property type="evidence" value="ECO:0007669"/>
    <property type="project" value="UniProtKB-EC"/>
</dbReference>
<dbReference type="PANTHER" id="PTHR43584:SF8">
    <property type="entry name" value="N-ACETYLMURAMATE ALPHA-1-PHOSPHATE URIDYLYLTRANSFERASE"/>
    <property type="match status" value="1"/>
</dbReference>
<dbReference type="NCBIfam" id="TIGR03992">
    <property type="entry name" value="Arch_glmU"/>
    <property type="match status" value="1"/>
</dbReference>
<dbReference type="SUPFAM" id="SSF53448">
    <property type="entry name" value="Nucleotide-diphospho-sugar transferases"/>
    <property type="match status" value="1"/>
</dbReference>
<reference evidence="16" key="1">
    <citation type="submission" date="2022-12" db="EMBL/GenBank/DDBJ databases">
        <title>Reclassification of two methanogenic archaea species isolated from the Kolyma lowland permafrost.</title>
        <authorList>
            <person name="Trubitsyn V.E."/>
            <person name="Rivkina E.M."/>
            <person name="Shcherbakova V.A."/>
        </authorList>
    </citation>
    <scope>NUCLEOTIDE SEQUENCE</scope>
    <source>
        <strain evidence="16">M2</strain>
        <strain evidence="17">MK4</strain>
    </source>
</reference>
<feature type="domain" description="Mannose-1-phosphate guanyltransferase C-terminal" evidence="15">
    <location>
        <begin position="271"/>
        <end position="375"/>
    </location>
</feature>
<evidence type="ECO:0000256" key="9">
    <source>
        <dbReference type="ARBA" id="ARBA00022695"/>
    </source>
</evidence>
<evidence type="ECO:0000259" key="15">
    <source>
        <dbReference type="Pfam" id="PF25087"/>
    </source>
</evidence>
<evidence type="ECO:0000256" key="8">
    <source>
        <dbReference type="ARBA" id="ARBA00022679"/>
    </source>
</evidence>
<evidence type="ECO:0000256" key="3">
    <source>
        <dbReference type="ARBA" id="ARBA00007707"/>
    </source>
</evidence>
<dbReference type="AlphaFoldDB" id="A0A9E4ZZ14"/>
<evidence type="ECO:0000313" key="17">
    <source>
        <dbReference type="EMBL" id="MCZ3372725.1"/>
    </source>
</evidence>
<dbReference type="InterPro" id="IPR056729">
    <property type="entry name" value="GMPPB_C"/>
</dbReference>
<evidence type="ECO:0000256" key="12">
    <source>
        <dbReference type="ARBA" id="ARBA00048247"/>
    </source>
</evidence>
<evidence type="ECO:0000256" key="5">
    <source>
        <dbReference type="ARBA" id="ARBA00012225"/>
    </source>
</evidence>
<evidence type="ECO:0000256" key="13">
    <source>
        <dbReference type="ARBA" id="ARBA00048493"/>
    </source>
</evidence>
<dbReference type="Pfam" id="PF00483">
    <property type="entry name" value="NTP_transferase"/>
    <property type="match status" value="1"/>
</dbReference>
<dbReference type="EC" id="2.7.7.23" evidence="6"/>
<dbReference type="PANTHER" id="PTHR43584">
    <property type="entry name" value="NUCLEOTIDYL TRANSFERASE"/>
    <property type="match status" value="1"/>
</dbReference>
<dbReference type="Pfam" id="PF25087">
    <property type="entry name" value="GMPPB_C"/>
    <property type="match status" value="1"/>
</dbReference>
<evidence type="ECO:0000313" key="18">
    <source>
        <dbReference type="Proteomes" id="UP001068021"/>
    </source>
</evidence>
<keyword evidence="10" id="KW-0511">Multifunctional enzyme</keyword>
<dbReference type="InterPro" id="IPR011004">
    <property type="entry name" value="Trimer_LpxA-like_sf"/>
</dbReference>
<dbReference type="EC" id="2.3.1.157" evidence="5"/>
<dbReference type="InterPro" id="IPR050065">
    <property type="entry name" value="GlmU-like"/>
</dbReference>
<keyword evidence="18" id="KW-1185">Reference proteome</keyword>
<organism evidence="16 18">
    <name type="scientific">Methanobacterium veterum</name>
    <dbReference type="NCBI Taxonomy" id="408577"/>
    <lineage>
        <taxon>Archaea</taxon>
        <taxon>Methanobacteriati</taxon>
        <taxon>Methanobacteriota</taxon>
        <taxon>Methanomada group</taxon>
        <taxon>Methanobacteria</taxon>
        <taxon>Methanobacteriales</taxon>
        <taxon>Methanobacteriaceae</taxon>
        <taxon>Methanobacterium</taxon>
    </lineage>
</organism>
<evidence type="ECO:0000313" key="16">
    <source>
        <dbReference type="EMBL" id="MCZ3364970.1"/>
    </source>
</evidence>
<proteinExistence type="inferred from homology"/>
<dbReference type="Proteomes" id="UP001074446">
    <property type="component" value="Unassembled WGS sequence"/>
</dbReference>
<dbReference type="Gene3D" id="3.90.550.10">
    <property type="entry name" value="Spore Coat Polysaccharide Biosynthesis Protein SpsA, Chain A"/>
    <property type="match status" value="1"/>
</dbReference>
<evidence type="ECO:0000256" key="6">
    <source>
        <dbReference type="ARBA" id="ARBA00012457"/>
    </source>
</evidence>
<dbReference type="InterPro" id="IPR029044">
    <property type="entry name" value="Nucleotide-diphossugar_trans"/>
</dbReference>
<comment type="catalytic activity">
    <reaction evidence="13">
        <text>N-acetyl-alpha-D-glucosamine 1-phosphate + UTP + H(+) = UDP-N-acetyl-alpha-D-glucosamine + diphosphate</text>
        <dbReference type="Rhea" id="RHEA:13509"/>
        <dbReference type="ChEBI" id="CHEBI:15378"/>
        <dbReference type="ChEBI" id="CHEBI:33019"/>
        <dbReference type="ChEBI" id="CHEBI:46398"/>
        <dbReference type="ChEBI" id="CHEBI:57705"/>
        <dbReference type="ChEBI" id="CHEBI:57776"/>
        <dbReference type="EC" id="2.7.7.23"/>
    </reaction>
</comment>
<evidence type="ECO:0000256" key="11">
    <source>
        <dbReference type="ARBA" id="ARBA00023315"/>
    </source>
</evidence>
<evidence type="ECO:0000256" key="2">
    <source>
        <dbReference type="ARBA" id="ARBA00005208"/>
    </source>
</evidence>
<comment type="similarity">
    <text evidence="3">In the C-terminal section; belongs to the transferase hexapeptide repeat family.</text>
</comment>
<name>A0A9E4ZZ14_9EURY</name>
<feature type="domain" description="Nucleotidyl transferase" evidence="14">
    <location>
        <begin position="2"/>
        <end position="235"/>
    </location>
</feature>
<comment type="pathway">
    <text evidence="2">Nucleotide-sugar biosynthesis; UDP-N-acetyl-alpha-D-glucosamine biosynthesis; UDP-N-acetyl-alpha-D-glucosamine from N-acetyl-alpha-D-glucosamine 1-phosphate: step 1/1.</text>
</comment>
<dbReference type="SUPFAM" id="SSF51161">
    <property type="entry name" value="Trimeric LpxA-like enzymes"/>
    <property type="match status" value="1"/>
</dbReference>
<keyword evidence="9" id="KW-0548">Nucleotidyltransferase</keyword>
<evidence type="ECO:0000256" key="10">
    <source>
        <dbReference type="ARBA" id="ARBA00023268"/>
    </source>
</evidence>
<evidence type="ECO:0000256" key="4">
    <source>
        <dbReference type="ARBA" id="ARBA00007947"/>
    </source>
</evidence>
<dbReference type="InterPro" id="IPR023915">
    <property type="entry name" value="Bifunctiontional_GlmU_arc-type"/>
</dbReference>
<comment type="similarity">
    <text evidence="4">In the N-terminal section; belongs to the N-acetylglucosamine-1-phosphate uridyltransferase family.</text>
</comment>
<keyword evidence="8" id="KW-0808">Transferase</keyword>
<dbReference type="InterPro" id="IPR005835">
    <property type="entry name" value="NTP_transferase_dom"/>
</dbReference>
<sequence length="424" mass="46782">MKGVLLTAGEGTRMRPLTLTRPKTMLQVGGKPILQYNLEALRDAGIKDIIMVVGYKKEAIEDYFEDGSSFGVNIDYITQEKRLGTAHAINSARDMIDDEFIVLNGDIIVDPELIVDLIVKYESEETSSILMLTEVEDPSSFGVVEIENDIIKNIIEKPAPGEAPSNLINAGIYLFDKTIFDAIDRTEKSERGEYEITDSLKIQMNENKIVRGLKSNNKWIDVGRPWELLNVNEHFISEMEEDIQGEIEEGVTIHGKIILGKNSIIRSGTYILGPVFIGEGCDIGPNSYLRKYTYLGNNVNVGNAVEIKNSIIMDGTNVNHLSYVGDSVIGANCNVAAGTNIANLRFDNKNVKMKIKGEKFDCGIRKLGAVFGDNVKTGINSSFNPGVKVGINSAVGSGTIIYEDIPSNTLVLVKQEYKIIKYDE</sequence>
<evidence type="ECO:0000256" key="7">
    <source>
        <dbReference type="ARBA" id="ARBA00013414"/>
    </source>
</evidence>